<proteinExistence type="predicted"/>
<sequence>MKKIKFLTLLISLTLMAAPAFSQSCTETASSMCPAVPKVNGTVSAAFSKYTGMNAIIAATLESQVRKQLNEALTGDFKVDITPFGAKSMLEGKFKSISAHSDTAYLDGLYMSNITAESLCGYNHFIYKNGQVYTNENFLLGFNADITSADLQKIISTPQYTKLLNSLNFSVGNMSLFKVFDPKAEIKYDRLVVSIKVSSPLTLNEPKLISTSMGINVENGKILFTDIKTTPSMTSVNMNSILPVINKLNPLVINTAILNNPKSMIKINDINISGDKIVIKGLVIVPKNYYNN</sequence>
<organism evidence="2 3">
    <name type="scientific">Candidatus Limenecus avicola</name>
    <dbReference type="NCBI Taxonomy" id="2840847"/>
    <lineage>
        <taxon>Bacteria</taxon>
        <taxon>Bacillati</taxon>
        <taxon>Bacillota</taxon>
        <taxon>Clostridia</taxon>
        <taxon>Eubacteriales</taxon>
        <taxon>Clostridiaceae</taxon>
        <taxon>Clostridiaceae incertae sedis</taxon>
        <taxon>Candidatus Limenecus</taxon>
    </lineage>
</organism>
<reference evidence="2" key="1">
    <citation type="submission" date="2020-10" db="EMBL/GenBank/DDBJ databases">
        <authorList>
            <person name="Gilroy R."/>
        </authorList>
    </citation>
    <scope>NUCLEOTIDE SEQUENCE</scope>
    <source>
        <strain evidence="2">CHK154-7741</strain>
    </source>
</reference>
<evidence type="ECO:0000256" key="1">
    <source>
        <dbReference type="SAM" id="SignalP"/>
    </source>
</evidence>
<dbReference type="Proteomes" id="UP000886748">
    <property type="component" value="Unassembled WGS sequence"/>
</dbReference>
<accession>A0A9D1N0H6</accession>
<feature type="signal peptide" evidence="1">
    <location>
        <begin position="1"/>
        <end position="22"/>
    </location>
</feature>
<comment type="caution">
    <text evidence="2">The sequence shown here is derived from an EMBL/GenBank/DDBJ whole genome shotgun (WGS) entry which is preliminary data.</text>
</comment>
<evidence type="ECO:0008006" key="4">
    <source>
        <dbReference type="Google" id="ProtNLM"/>
    </source>
</evidence>
<dbReference type="EMBL" id="DVOD01000050">
    <property type="protein sequence ID" value="HIU92805.1"/>
    <property type="molecule type" value="Genomic_DNA"/>
</dbReference>
<evidence type="ECO:0000313" key="2">
    <source>
        <dbReference type="EMBL" id="HIU92805.1"/>
    </source>
</evidence>
<dbReference type="AlphaFoldDB" id="A0A9D1N0H6"/>
<evidence type="ECO:0000313" key="3">
    <source>
        <dbReference type="Proteomes" id="UP000886748"/>
    </source>
</evidence>
<feature type="chain" id="PRO_5038586078" description="DUF2993 domain-containing protein" evidence="1">
    <location>
        <begin position="23"/>
        <end position="292"/>
    </location>
</feature>
<name>A0A9D1N0H6_9CLOT</name>
<keyword evidence="1" id="KW-0732">Signal</keyword>
<protein>
    <recommendedName>
        <fullName evidence="4">DUF2993 domain-containing protein</fullName>
    </recommendedName>
</protein>
<reference evidence="2" key="2">
    <citation type="journal article" date="2021" name="PeerJ">
        <title>Extensive microbial diversity within the chicken gut microbiome revealed by metagenomics and culture.</title>
        <authorList>
            <person name="Gilroy R."/>
            <person name="Ravi A."/>
            <person name="Getino M."/>
            <person name="Pursley I."/>
            <person name="Horton D.L."/>
            <person name="Alikhan N.F."/>
            <person name="Baker D."/>
            <person name="Gharbi K."/>
            <person name="Hall N."/>
            <person name="Watson M."/>
            <person name="Adriaenssens E.M."/>
            <person name="Foster-Nyarko E."/>
            <person name="Jarju S."/>
            <person name="Secka A."/>
            <person name="Antonio M."/>
            <person name="Oren A."/>
            <person name="Chaudhuri R.R."/>
            <person name="La Ragione R."/>
            <person name="Hildebrand F."/>
            <person name="Pallen M.J."/>
        </authorList>
    </citation>
    <scope>NUCLEOTIDE SEQUENCE</scope>
    <source>
        <strain evidence="2">CHK154-7741</strain>
    </source>
</reference>
<dbReference type="PROSITE" id="PS51257">
    <property type="entry name" value="PROKAR_LIPOPROTEIN"/>
    <property type="match status" value="1"/>
</dbReference>
<gene>
    <name evidence="2" type="ORF">IAD26_06705</name>
</gene>